<dbReference type="EMBL" id="JAMQJY010000001">
    <property type="protein sequence ID" value="MCM2674577.1"/>
    <property type="molecule type" value="Genomic_DNA"/>
</dbReference>
<evidence type="ECO:0000313" key="1">
    <source>
        <dbReference type="EMBL" id="MCM2674577.1"/>
    </source>
</evidence>
<accession>A0ABT0XHB1</accession>
<reference evidence="1" key="1">
    <citation type="submission" date="2022-06" db="EMBL/GenBank/DDBJ databases">
        <title>Alkalicoccobacillus porphyridii sp. nov., isolated from a marine red alga, Porphyridium purpureum and reclassification of Shouchella plakortidis and Shouchella gibsonii as Alkalicoccobacillus plakortidis comb. nov. and Alkalicoccobacillus gibsonii comb. nov.</title>
        <authorList>
            <person name="Kim K.H."/>
            <person name="Lee J.K."/>
            <person name="Han D.M."/>
            <person name="Baek J.H."/>
            <person name="Jeon C.O."/>
        </authorList>
    </citation>
    <scope>NUCLEOTIDE SEQUENCE</scope>
    <source>
        <strain evidence="1">DSM 19153</strain>
    </source>
</reference>
<evidence type="ECO:0008006" key="3">
    <source>
        <dbReference type="Google" id="ProtNLM"/>
    </source>
</evidence>
<name>A0ABT0XHB1_9BACI</name>
<dbReference type="RefSeq" id="WP_251604499.1">
    <property type="nucleotide sequence ID" value="NZ_JAMQJY010000001.1"/>
</dbReference>
<sequence length="169" mass="19949">MPALEHPIKEVAYDWPEQTISDVEYELIRMQQNLKEIAKDHKVLGIEQTKEEKWVIVSQLDDGHTCQIMINTCTSSYQGHWEFAIQAEYYDSYSLHIDDIKGEENRGFGSICMHYLKEHANRQNIQQITGDLAKRDWQHLDRLIHFYRKHDFEVEIDEKNTNGLVVTSL</sequence>
<keyword evidence="2" id="KW-1185">Reference proteome</keyword>
<proteinExistence type="predicted"/>
<comment type="caution">
    <text evidence="1">The sequence shown here is derived from an EMBL/GenBank/DDBJ whole genome shotgun (WGS) entry which is preliminary data.</text>
</comment>
<evidence type="ECO:0000313" key="2">
    <source>
        <dbReference type="Proteomes" id="UP001203665"/>
    </source>
</evidence>
<protein>
    <recommendedName>
        <fullName evidence="3">N-acetyltransferase domain-containing protein</fullName>
    </recommendedName>
</protein>
<gene>
    <name evidence="1" type="ORF">NDM98_03000</name>
</gene>
<dbReference type="Proteomes" id="UP001203665">
    <property type="component" value="Unassembled WGS sequence"/>
</dbReference>
<dbReference type="Gene3D" id="3.40.630.30">
    <property type="match status" value="1"/>
</dbReference>
<organism evidence="1 2">
    <name type="scientific">Alkalicoccobacillus plakortidis</name>
    <dbReference type="NCBI Taxonomy" id="444060"/>
    <lineage>
        <taxon>Bacteria</taxon>
        <taxon>Bacillati</taxon>
        <taxon>Bacillota</taxon>
        <taxon>Bacilli</taxon>
        <taxon>Bacillales</taxon>
        <taxon>Bacillaceae</taxon>
        <taxon>Alkalicoccobacillus</taxon>
    </lineage>
</organism>